<accession>A0ABN9FUT9</accession>
<protein>
    <submittedName>
        <fullName evidence="1">Uncharacterized protein</fullName>
    </submittedName>
</protein>
<reference evidence="1" key="1">
    <citation type="submission" date="2023-05" db="EMBL/GenBank/DDBJ databases">
        <authorList>
            <person name="Stuckert A."/>
        </authorList>
    </citation>
    <scope>NUCLEOTIDE SEQUENCE</scope>
</reference>
<evidence type="ECO:0000313" key="1">
    <source>
        <dbReference type="EMBL" id="CAI9600794.1"/>
    </source>
</evidence>
<comment type="caution">
    <text evidence="1">The sequence shown here is derived from an EMBL/GenBank/DDBJ whole genome shotgun (WGS) entry which is preliminary data.</text>
</comment>
<evidence type="ECO:0000313" key="2">
    <source>
        <dbReference type="Proteomes" id="UP001162483"/>
    </source>
</evidence>
<proteinExistence type="predicted"/>
<keyword evidence="2" id="KW-1185">Reference proteome</keyword>
<gene>
    <name evidence="1" type="ORF">SPARVUS_LOCUS12831544</name>
</gene>
<sequence length="49" mass="5488">MCILPPRLCSISRWIGGSRKSGRSKKTGSKILFYTMRRINPLGSTMSIT</sequence>
<dbReference type="EMBL" id="CATNWA010017475">
    <property type="protein sequence ID" value="CAI9600794.1"/>
    <property type="molecule type" value="Genomic_DNA"/>
</dbReference>
<feature type="non-terminal residue" evidence="1">
    <location>
        <position position="49"/>
    </location>
</feature>
<dbReference type="Proteomes" id="UP001162483">
    <property type="component" value="Unassembled WGS sequence"/>
</dbReference>
<organism evidence="1 2">
    <name type="scientific">Staurois parvus</name>
    <dbReference type="NCBI Taxonomy" id="386267"/>
    <lineage>
        <taxon>Eukaryota</taxon>
        <taxon>Metazoa</taxon>
        <taxon>Chordata</taxon>
        <taxon>Craniata</taxon>
        <taxon>Vertebrata</taxon>
        <taxon>Euteleostomi</taxon>
        <taxon>Amphibia</taxon>
        <taxon>Batrachia</taxon>
        <taxon>Anura</taxon>
        <taxon>Neobatrachia</taxon>
        <taxon>Ranoidea</taxon>
        <taxon>Ranidae</taxon>
        <taxon>Staurois</taxon>
    </lineage>
</organism>
<name>A0ABN9FUT9_9NEOB</name>